<comment type="caution">
    <text evidence="12">Lacks conserved residue(s) required for the propagation of feature annotation.</text>
</comment>
<reference evidence="13 14" key="1">
    <citation type="journal article" date="2023" name="IMA Fungus">
        <title>Comparative genomic study of the Penicillium genus elucidates a diverse pangenome and 15 lateral gene transfer events.</title>
        <authorList>
            <person name="Petersen C."/>
            <person name="Sorensen T."/>
            <person name="Nielsen M.R."/>
            <person name="Sondergaard T.E."/>
            <person name="Sorensen J.L."/>
            <person name="Fitzpatrick D.A."/>
            <person name="Frisvad J.C."/>
            <person name="Nielsen K.L."/>
        </authorList>
    </citation>
    <scope>NUCLEOTIDE SEQUENCE [LARGE SCALE GENOMIC DNA]</scope>
    <source>
        <strain evidence="13 14">IBT 35679</strain>
    </source>
</reference>
<keyword evidence="10 12" id="KW-0472">Membrane</keyword>
<keyword evidence="8 12" id="KW-0256">Endoplasmic reticulum</keyword>
<dbReference type="PANTHER" id="PTHR22760:SF4">
    <property type="entry name" value="GPI MANNOSYLTRANSFERASE 3"/>
    <property type="match status" value="1"/>
</dbReference>
<evidence type="ECO:0000256" key="11">
    <source>
        <dbReference type="ARBA" id="ARBA00024708"/>
    </source>
</evidence>
<organism evidence="13 14">
    <name type="scientific">Penicillium frequentans</name>
    <dbReference type="NCBI Taxonomy" id="3151616"/>
    <lineage>
        <taxon>Eukaryota</taxon>
        <taxon>Fungi</taxon>
        <taxon>Dikarya</taxon>
        <taxon>Ascomycota</taxon>
        <taxon>Pezizomycotina</taxon>
        <taxon>Eurotiomycetes</taxon>
        <taxon>Eurotiomycetidae</taxon>
        <taxon>Eurotiales</taxon>
        <taxon>Aspergillaceae</taxon>
        <taxon>Penicillium</taxon>
    </lineage>
</organism>
<evidence type="ECO:0000256" key="1">
    <source>
        <dbReference type="ARBA" id="ARBA00004477"/>
    </source>
</evidence>
<protein>
    <recommendedName>
        <fullName evidence="12">Mannosyltransferase</fullName>
        <ecNumber evidence="12">2.4.1.-</ecNumber>
    </recommendedName>
</protein>
<dbReference type="Pfam" id="PF03901">
    <property type="entry name" value="Glyco_transf_22"/>
    <property type="match status" value="1"/>
</dbReference>
<evidence type="ECO:0000256" key="12">
    <source>
        <dbReference type="RuleBase" id="RU363075"/>
    </source>
</evidence>
<evidence type="ECO:0000256" key="4">
    <source>
        <dbReference type="ARBA" id="ARBA00022502"/>
    </source>
</evidence>
<evidence type="ECO:0000256" key="10">
    <source>
        <dbReference type="ARBA" id="ARBA00023136"/>
    </source>
</evidence>
<keyword evidence="7 12" id="KW-0812">Transmembrane</keyword>
<dbReference type="EC" id="2.4.1.-" evidence="12"/>
<evidence type="ECO:0000256" key="7">
    <source>
        <dbReference type="ARBA" id="ARBA00022692"/>
    </source>
</evidence>
<comment type="pathway">
    <text evidence="2">Glycolipid biosynthesis; glycosylphosphatidylinositol-anchor biosynthesis.</text>
</comment>
<dbReference type="GO" id="GO:0005789">
    <property type="term" value="C:endoplasmic reticulum membrane"/>
    <property type="evidence" value="ECO:0007669"/>
    <property type="project" value="UniProtKB-SubCell"/>
</dbReference>
<dbReference type="EMBL" id="JAQIZZ010000001">
    <property type="protein sequence ID" value="KAJ5557512.1"/>
    <property type="molecule type" value="Genomic_DNA"/>
</dbReference>
<dbReference type="InterPro" id="IPR005599">
    <property type="entry name" value="GPI_mannosylTrfase"/>
</dbReference>
<comment type="similarity">
    <text evidence="3">Belongs to the glycosyltransferase 22 family. PIGB subfamily.</text>
</comment>
<evidence type="ECO:0000256" key="3">
    <source>
        <dbReference type="ARBA" id="ARBA00006065"/>
    </source>
</evidence>
<proteinExistence type="inferred from homology"/>
<evidence type="ECO:0000256" key="6">
    <source>
        <dbReference type="ARBA" id="ARBA00022679"/>
    </source>
</evidence>
<dbReference type="PANTHER" id="PTHR22760">
    <property type="entry name" value="GLYCOSYLTRANSFERASE"/>
    <property type="match status" value="1"/>
</dbReference>
<sequence>MPSSSSSSLRHRFIPVQAANVLLFLIGFRLVNALTVRTFFQPDEFFQSLEPAWQIAFGKNQGTWITWEWQHQLRSSLHPLLFAAIYKATDFFSSILNLHSTRRAELLIASPKTAQAVLSAVSDFYTWKLASRIYGENSRDAWATLIVTMISPWQWFCSTRTLSNCLETTLTVVALDLWPWQWSANSMVNNTHENTGHEKSEAKNTELLRNLRQCLSLAAVACVLRPTNIIIWLALAAVGWLRSSWDERKSLVREVLFCGSSTLIVSAVADRFFYGFWTFPPLRFLYFNIAQSLAVFYGRNNWHYYVTEGYPLLLTTLIPFAIPVLYLTLTTRESPASDREQTNIRVQLAMICVFMPFVLSFISHKEVRFIYPLLPSLHILAAPRLVQFFWPALTSNSHAYTPKRLTLLLLVFINGFIALYISIYHASGPLHVLEYIRRQHETHILSHKMVTPSSSVSPTHESGITVGFLMPCHSTPWRSHMVYPSINAWALSCEPPISLNETQKAAYRDEADQFYDDPDAFLRQNMVGGLRHLPRRPSYVTGSQSLARFPDSPTLHEWPDYLVFFAQLEPTMHQLIRFSSYRECWRTWNTAWHDDWRRRGDIVVWCLDPAEQEAWRSQRQRHAQEIRDRQFDRIMTAIKQNAGPQQKRGWKSSITGLLPWPSPHCPLSFASLQRTAQSLFTSRSSSPWSWVKRSRMGSFLANLRRKSTGLQGLIPSWSPSPYSWSWPEWLSGPVKRKLSKRERGL</sequence>
<dbReference type="GO" id="GO:0000026">
    <property type="term" value="F:alpha-1,2-mannosyltransferase activity"/>
    <property type="evidence" value="ECO:0007669"/>
    <property type="project" value="TreeGrafter"/>
</dbReference>
<dbReference type="GO" id="GO:0006506">
    <property type="term" value="P:GPI anchor biosynthetic process"/>
    <property type="evidence" value="ECO:0007669"/>
    <property type="project" value="UniProtKB-KW"/>
</dbReference>
<keyword evidence="4" id="KW-0337">GPI-anchor biosynthesis</keyword>
<evidence type="ECO:0000313" key="13">
    <source>
        <dbReference type="EMBL" id="KAJ5557512.1"/>
    </source>
</evidence>
<evidence type="ECO:0000256" key="8">
    <source>
        <dbReference type="ARBA" id="ARBA00022824"/>
    </source>
</evidence>
<keyword evidence="14" id="KW-1185">Reference proteome</keyword>
<feature type="transmembrane region" description="Helical" evidence="12">
    <location>
        <begin position="310"/>
        <end position="330"/>
    </location>
</feature>
<keyword evidence="9 12" id="KW-1133">Transmembrane helix</keyword>
<feature type="transmembrane region" description="Helical" evidence="12">
    <location>
        <begin position="342"/>
        <end position="363"/>
    </location>
</feature>
<feature type="transmembrane region" description="Helical" evidence="12">
    <location>
        <begin position="217"/>
        <end position="243"/>
    </location>
</feature>
<evidence type="ECO:0000256" key="2">
    <source>
        <dbReference type="ARBA" id="ARBA00004687"/>
    </source>
</evidence>
<name>A0AAD6D7T0_9EURO</name>
<dbReference type="AlphaFoldDB" id="A0AAD6D7T0"/>
<keyword evidence="5 12" id="KW-0328">Glycosyltransferase</keyword>
<keyword evidence="6" id="KW-0808">Transferase</keyword>
<evidence type="ECO:0000256" key="9">
    <source>
        <dbReference type="ARBA" id="ARBA00022989"/>
    </source>
</evidence>
<accession>A0AAD6D7T0</accession>
<dbReference type="Proteomes" id="UP001220324">
    <property type="component" value="Unassembled WGS sequence"/>
</dbReference>
<comment type="subcellular location">
    <subcellularLocation>
        <location evidence="1 12">Endoplasmic reticulum membrane</location>
        <topology evidence="1 12">Multi-pass membrane protein</topology>
    </subcellularLocation>
</comment>
<comment type="caution">
    <text evidence="13">The sequence shown here is derived from an EMBL/GenBank/DDBJ whole genome shotgun (WGS) entry which is preliminary data.</text>
</comment>
<feature type="transmembrane region" description="Helical" evidence="12">
    <location>
        <begin position="405"/>
        <end position="426"/>
    </location>
</feature>
<comment type="function">
    <text evidence="11">Mannosyltransferase involved in glycosylphosphatidylinositol-anchor biosynthesis. Transfers the third mannose to Man2-GlcN-acyl-PI during GPI precursor assembly.</text>
</comment>
<evidence type="ECO:0000313" key="14">
    <source>
        <dbReference type="Proteomes" id="UP001220324"/>
    </source>
</evidence>
<evidence type="ECO:0000256" key="5">
    <source>
        <dbReference type="ARBA" id="ARBA00022676"/>
    </source>
</evidence>
<gene>
    <name evidence="13" type="ORF">N7494_001427</name>
</gene>